<dbReference type="Proteomes" id="UP001558474">
    <property type="component" value="Unassembled WGS sequence"/>
</dbReference>
<organism evidence="2 3">
    <name type="scientific">Mycolicibacterium porcinum</name>
    <dbReference type="NCBI Taxonomy" id="39693"/>
    <lineage>
        <taxon>Bacteria</taxon>
        <taxon>Bacillati</taxon>
        <taxon>Actinomycetota</taxon>
        <taxon>Actinomycetes</taxon>
        <taxon>Mycobacteriales</taxon>
        <taxon>Mycobacteriaceae</taxon>
        <taxon>Mycolicibacterium</taxon>
    </lineage>
</organism>
<evidence type="ECO:0000313" key="3">
    <source>
        <dbReference type="Proteomes" id="UP001558474"/>
    </source>
</evidence>
<dbReference type="SMART" id="SM00382">
    <property type="entry name" value="AAA"/>
    <property type="match status" value="1"/>
</dbReference>
<accession>A0ABV3VFR9</accession>
<keyword evidence="3" id="KW-1185">Reference proteome</keyword>
<dbReference type="InterPro" id="IPR027417">
    <property type="entry name" value="P-loop_NTPase"/>
</dbReference>
<protein>
    <submittedName>
        <fullName evidence="2">ATP-binding protein</fullName>
    </submittedName>
</protein>
<keyword evidence="2" id="KW-0547">Nucleotide-binding</keyword>
<dbReference type="GO" id="GO:0005524">
    <property type="term" value="F:ATP binding"/>
    <property type="evidence" value="ECO:0007669"/>
    <property type="project" value="UniProtKB-KW"/>
</dbReference>
<dbReference type="Gene3D" id="3.40.50.300">
    <property type="entry name" value="P-loop containing nucleotide triphosphate hydrolases"/>
    <property type="match status" value="1"/>
</dbReference>
<gene>
    <name evidence="2" type="ORF">ABFW12_18620</name>
</gene>
<sequence length="239" mass="25757">MTSDDLKKVTRERQRATGERYMRARREIQRGSGVPLSVSVGTDADGSELRVSLTSHLLVTGPTGSGKSVMLRHLAAQLRKRPEVVLYGCDMSPRRENLAQLVPGIGVIEVGEFVGFVRGMLAERRRTVAMWAGPQGSIEDARSNGARMPAVVVLCDEVVSRAHVGLLDALQAGPDLDLHVVITRQKTGLKDPASWGEIEKYVGTDVQLGLREEVSPPKSAVVDCIGGGETALTRPPLTV</sequence>
<feature type="domain" description="AAA+ ATPase" evidence="1">
    <location>
        <begin position="53"/>
        <end position="213"/>
    </location>
</feature>
<dbReference type="EMBL" id="JBDLOU010000040">
    <property type="protein sequence ID" value="MEX3740238.1"/>
    <property type="molecule type" value="Genomic_DNA"/>
</dbReference>
<comment type="caution">
    <text evidence="2">The sequence shown here is derived from an EMBL/GenBank/DDBJ whole genome shotgun (WGS) entry which is preliminary data.</text>
</comment>
<proteinExistence type="predicted"/>
<reference evidence="2 3" key="1">
    <citation type="submission" date="2024-04" db="EMBL/GenBank/DDBJ databases">
        <title>Genomic Markers of Mycobacteria.</title>
        <authorList>
            <person name="Soliman M.S."/>
            <person name="Elkholy A."/>
            <person name="Soliman N.S."/>
            <person name="Abbas A."/>
            <person name="Khayrat S."/>
            <person name="Shawky S."/>
        </authorList>
    </citation>
    <scope>NUCLEOTIDE SEQUENCE [LARGE SCALE GENOMIC DNA]</scope>
    <source>
        <strain evidence="2 3">Egy-CU-AM5</strain>
    </source>
</reference>
<dbReference type="RefSeq" id="WP_368573470.1">
    <property type="nucleotide sequence ID" value="NZ_JBDLOU010000040.1"/>
</dbReference>
<dbReference type="SUPFAM" id="SSF52540">
    <property type="entry name" value="P-loop containing nucleoside triphosphate hydrolases"/>
    <property type="match status" value="1"/>
</dbReference>
<evidence type="ECO:0000259" key="1">
    <source>
        <dbReference type="SMART" id="SM00382"/>
    </source>
</evidence>
<dbReference type="InterPro" id="IPR003593">
    <property type="entry name" value="AAA+_ATPase"/>
</dbReference>
<keyword evidence="2" id="KW-0067">ATP-binding</keyword>
<name>A0ABV3VFR9_9MYCO</name>
<evidence type="ECO:0000313" key="2">
    <source>
        <dbReference type="EMBL" id="MEX3740238.1"/>
    </source>
</evidence>